<dbReference type="AlphaFoldDB" id="A0A9D1PLF6"/>
<dbReference type="GO" id="GO:0016020">
    <property type="term" value="C:membrane"/>
    <property type="evidence" value="ECO:0007669"/>
    <property type="project" value="UniProtKB-SubCell"/>
</dbReference>
<reference evidence="6" key="1">
    <citation type="journal article" date="2021" name="PeerJ">
        <title>Extensive microbial diversity within the chicken gut microbiome revealed by metagenomics and culture.</title>
        <authorList>
            <person name="Gilroy R."/>
            <person name="Ravi A."/>
            <person name="Getino M."/>
            <person name="Pursley I."/>
            <person name="Horton D.L."/>
            <person name="Alikhan N.F."/>
            <person name="Baker D."/>
            <person name="Gharbi K."/>
            <person name="Hall N."/>
            <person name="Watson M."/>
            <person name="Adriaenssens E.M."/>
            <person name="Foster-Nyarko E."/>
            <person name="Jarju S."/>
            <person name="Secka A."/>
            <person name="Antonio M."/>
            <person name="Oren A."/>
            <person name="Chaudhuri R.R."/>
            <person name="La Ragione R."/>
            <person name="Hildebrand F."/>
            <person name="Pallen M.J."/>
        </authorList>
    </citation>
    <scope>NUCLEOTIDE SEQUENCE</scope>
    <source>
        <strain evidence="6">CHK169-2315</strain>
    </source>
</reference>
<evidence type="ECO:0000313" key="6">
    <source>
        <dbReference type="EMBL" id="HIV74580.1"/>
    </source>
</evidence>
<evidence type="ECO:0000256" key="2">
    <source>
        <dbReference type="ARBA" id="ARBA00022692"/>
    </source>
</evidence>
<dbReference type="Pfam" id="PF02674">
    <property type="entry name" value="Colicin_V"/>
    <property type="match status" value="1"/>
</dbReference>
<feature type="transmembrane region" description="Helical" evidence="5">
    <location>
        <begin position="118"/>
        <end position="141"/>
    </location>
</feature>
<keyword evidence="3 5" id="KW-1133">Transmembrane helix</keyword>
<dbReference type="InterPro" id="IPR003825">
    <property type="entry name" value="Colicin-V_CvpA"/>
</dbReference>
<dbReference type="GO" id="GO:0009403">
    <property type="term" value="P:toxin biosynthetic process"/>
    <property type="evidence" value="ECO:0007669"/>
    <property type="project" value="InterPro"/>
</dbReference>
<reference evidence="6" key="2">
    <citation type="submission" date="2021-04" db="EMBL/GenBank/DDBJ databases">
        <authorList>
            <person name="Gilroy R."/>
        </authorList>
    </citation>
    <scope>NUCLEOTIDE SEQUENCE</scope>
    <source>
        <strain evidence="6">CHK169-2315</strain>
    </source>
</reference>
<dbReference type="Proteomes" id="UP000823937">
    <property type="component" value="Unassembled WGS sequence"/>
</dbReference>
<feature type="transmembrane region" description="Helical" evidence="5">
    <location>
        <begin position="29"/>
        <end position="46"/>
    </location>
</feature>
<evidence type="ECO:0000256" key="1">
    <source>
        <dbReference type="ARBA" id="ARBA00004141"/>
    </source>
</evidence>
<name>A0A9D1PLF6_9BACI</name>
<feature type="transmembrane region" description="Helical" evidence="5">
    <location>
        <begin position="77"/>
        <end position="98"/>
    </location>
</feature>
<gene>
    <name evidence="6" type="ORF">H9895_05790</name>
</gene>
<dbReference type="EMBL" id="DXHX01000085">
    <property type="protein sequence ID" value="HIV74580.1"/>
    <property type="molecule type" value="Genomic_DNA"/>
</dbReference>
<evidence type="ECO:0000256" key="5">
    <source>
        <dbReference type="SAM" id="Phobius"/>
    </source>
</evidence>
<accession>A0A9D1PLF6</accession>
<proteinExistence type="predicted"/>
<dbReference type="PANTHER" id="PTHR37306">
    <property type="entry name" value="COLICIN V PRODUCTION PROTEIN"/>
    <property type="match status" value="1"/>
</dbReference>
<sequence>MVSLIIILLLIFGFFMGLRRGFVLQLMHLIGFIIAFIVATIFYKKIAEHLALWIPYPEINSDTLLAVFLQTMPLESAFYNAVAFAILFFATKILLQIITSMLDFIARLPFIRTFNGLFGAVLGFIEVYVILFIMLYISALIPMDFIQFRLEGSTVAKLMIEHTPFLSSYIESLWFIDILKK</sequence>
<comment type="caution">
    <text evidence="6">The sequence shown here is derived from an EMBL/GenBank/DDBJ whole genome shotgun (WGS) entry which is preliminary data.</text>
</comment>
<evidence type="ECO:0000256" key="3">
    <source>
        <dbReference type="ARBA" id="ARBA00022989"/>
    </source>
</evidence>
<organism evidence="6 7">
    <name type="scientific">Candidatus Pseudogracilibacillus intestinigallinarum</name>
    <dbReference type="NCBI Taxonomy" id="2838742"/>
    <lineage>
        <taxon>Bacteria</taxon>
        <taxon>Bacillati</taxon>
        <taxon>Bacillota</taxon>
        <taxon>Bacilli</taxon>
        <taxon>Bacillales</taxon>
        <taxon>Bacillaceae</taxon>
        <taxon>Pseudogracilibacillus</taxon>
    </lineage>
</organism>
<comment type="subcellular location">
    <subcellularLocation>
        <location evidence="1">Membrane</location>
        <topology evidence="1">Multi-pass membrane protein</topology>
    </subcellularLocation>
</comment>
<keyword evidence="2 5" id="KW-0812">Transmembrane</keyword>
<dbReference type="PANTHER" id="PTHR37306:SF1">
    <property type="entry name" value="COLICIN V PRODUCTION PROTEIN"/>
    <property type="match status" value="1"/>
</dbReference>
<evidence type="ECO:0000313" key="7">
    <source>
        <dbReference type="Proteomes" id="UP000823937"/>
    </source>
</evidence>
<keyword evidence="4 5" id="KW-0472">Membrane</keyword>
<protein>
    <submittedName>
        <fullName evidence="6">CvpA family protein</fullName>
    </submittedName>
</protein>
<evidence type="ECO:0000256" key="4">
    <source>
        <dbReference type="ARBA" id="ARBA00023136"/>
    </source>
</evidence>